<evidence type="ECO:0000256" key="1">
    <source>
        <dbReference type="SAM" id="Phobius"/>
    </source>
</evidence>
<dbReference type="STRING" id="1324314.BVG16_22180"/>
<sequence length="124" mass="13995">MTLKKIVVSASLLLLLIGIVLYHIPQHVQKSYIAVGYKNQWNDEIKTNLDLDVTIKKRLFSKHIIDGTLSIGGQASRDFQDIYVSVNDKQQVGTNYVGPASNMQEVRDVSHRLFGEINQTNPNK</sequence>
<evidence type="ECO:0000313" key="2">
    <source>
        <dbReference type="EMBL" id="OPA75306.1"/>
    </source>
</evidence>
<keyword evidence="1" id="KW-1133">Transmembrane helix</keyword>
<accession>A0A1T2X6K3</accession>
<dbReference type="RefSeq" id="WP_078501377.1">
    <property type="nucleotide sequence ID" value="NZ_MSZX01000009.1"/>
</dbReference>
<gene>
    <name evidence="2" type="ORF">BVG16_22180</name>
</gene>
<evidence type="ECO:0000313" key="3">
    <source>
        <dbReference type="Proteomes" id="UP000190188"/>
    </source>
</evidence>
<dbReference type="AlphaFoldDB" id="A0A1T2X6K3"/>
<dbReference type="Proteomes" id="UP000190188">
    <property type="component" value="Unassembled WGS sequence"/>
</dbReference>
<dbReference type="EMBL" id="MSZX01000009">
    <property type="protein sequence ID" value="OPA75306.1"/>
    <property type="molecule type" value="Genomic_DNA"/>
</dbReference>
<keyword evidence="1" id="KW-0472">Membrane</keyword>
<keyword evidence="1" id="KW-0812">Transmembrane</keyword>
<reference evidence="2 3" key="1">
    <citation type="submission" date="2017-01" db="EMBL/GenBank/DDBJ databases">
        <title>Genome analysis of Paenibacillus selenitrireducens ES3-24.</title>
        <authorList>
            <person name="Xu D."/>
            <person name="Yao R."/>
            <person name="Zheng S."/>
        </authorList>
    </citation>
    <scope>NUCLEOTIDE SEQUENCE [LARGE SCALE GENOMIC DNA]</scope>
    <source>
        <strain evidence="2 3">ES3-24</strain>
    </source>
</reference>
<comment type="caution">
    <text evidence="2">The sequence shown here is derived from an EMBL/GenBank/DDBJ whole genome shotgun (WGS) entry which is preliminary data.</text>
</comment>
<feature type="transmembrane region" description="Helical" evidence="1">
    <location>
        <begin position="6"/>
        <end position="24"/>
    </location>
</feature>
<proteinExistence type="predicted"/>
<name>A0A1T2X6K3_9BACL</name>
<organism evidence="2 3">
    <name type="scientific">Paenibacillus selenitireducens</name>
    <dbReference type="NCBI Taxonomy" id="1324314"/>
    <lineage>
        <taxon>Bacteria</taxon>
        <taxon>Bacillati</taxon>
        <taxon>Bacillota</taxon>
        <taxon>Bacilli</taxon>
        <taxon>Bacillales</taxon>
        <taxon>Paenibacillaceae</taxon>
        <taxon>Paenibacillus</taxon>
    </lineage>
</organism>
<keyword evidence="3" id="KW-1185">Reference proteome</keyword>
<protein>
    <submittedName>
        <fullName evidence="2">Uncharacterized protein</fullName>
    </submittedName>
</protein>